<proteinExistence type="inferred from homology"/>
<dbReference type="InterPro" id="IPR038765">
    <property type="entry name" value="Papain-like_cys_pep_sf"/>
</dbReference>
<keyword evidence="8" id="KW-1185">Reference proteome</keyword>
<evidence type="ECO:0000259" key="6">
    <source>
        <dbReference type="PROSITE" id="PS51935"/>
    </source>
</evidence>
<name>A0ABS2QUG5_9BACI</name>
<keyword evidence="2" id="KW-0645">Protease</keyword>
<dbReference type="PROSITE" id="PS51935">
    <property type="entry name" value="NLPC_P60"/>
    <property type="match status" value="1"/>
</dbReference>
<evidence type="ECO:0000256" key="3">
    <source>
        <dbReference type="ARBA" id="ARBA00022801"/>
    </source>
</evidence>
<organism evidence="7 8">
    <name type="scientific">Priestia iocasae</name>
    <dbReference type="NCBI Taxonomy" id="2291674"/>
    <lineage>
        <taxon>Bacteria</taxon>
        <taxon>Bacillati</taxon>
        <taxon>Bacillota</taxon>
        <taxon>Bacilli</taxon>
        <taxon>Bacillales</taxon>
        <taxon>Bacillaceae</taxon>
        <taxon>Priestia</taxon>
    </lineage>
</organism>
<evidence type="ECO:0000256" key="1">
    <source>
        <dbReference type="ARBA" id="ARBA00007074"/>
    </source>
</evidence>
<dbReference type="Pfam" id="PF01471">
    <property type="entry name" value="PG_binding_1"/>
    <property type="match status" value="1"/>
</dbReference>
<dbReference type="SUPFAM" id="SSF54001">
    <property type="entry name" value="Cysteine proteinases"/>
    <property type="match status" value="1"/>
</dbReference>
<dbReference type="InterPro" id="IPR002477">
    <property type="entry name" value="Peptidoglycan-bd-like"/>
</dbReference>
<protein>
    <submittedName>
        <fullName evidence="7">Cell wall-associated NlpC family hydrolase</fullName>
    </submittedName>
</protein>
<dbReference type="Gene3D" id="1.10.101.10">
    <property type="entry name" value="PGBD-like superfamily/PGBD"/>
    <property type="match status" value="1"/>
</dbReference>
<keyword evidence="3 7" id="KW-0378">Hydrolase</keyword>
<dbReference type="Proteomes" id="UP000809829">
    <property type="component" value="Unassembled WGS sequence"/>
</dbReference>
<dbReference type="InterPro" id="IPR000064">
    <property type="entry name" value="NLP_P60_dom"/>
</dbReference>
<dbReference type="SUPFAM" id="SSF47090">
    <property type="entry name" value="PGBD-like"/>
    <property type="match status" value="1"/>
</dbReference>
<reference evidence="7 8" key="1">
    <citation type="submission" date="2021-01" db="EMBL/GenBank/DDBJ databases">
        <title>Genomic Encyclopedia of Type Strains, Phase IV (KMG-IV): sequencing the most valuable type-strain genomes for metagenomic binning, comparative biology and taxonomic classification.</title>
        <authorList>
            <person name="Goeker M."/>
        </authorList>
    </citation>
    <scope>NUCLEOTIDE SEQUENCE [LARGE SCALE GENOMIC DNA]</scope>
    <source>
        <strain evidence="7 8">DSM 104297</strain>
    </source>
</reference>
<feature type="domain" description="NlpC/P60" evidence="6">
    <location>
        <begin position="105"/>
        <end position="225"/>
    </location>
</feature>
<evidence type="ECO:0000256" key="4">
    <source>
        <dbReference type="ARBA" id="ARBA00022807"/>
    </source>
</evidence>
<evidence type="ECO:0000313" key="7">
    <source>
        <dbReference type="EMBL" id="MBM7703120.1"/>
    </source>
</evidence>
<feature type="chain" id="PRO_5045680875" evidence="5">
    <location>
        <begin position="23"/>
        <end position="226"/>
    </location>
</feature>
<gene>
    <name evidence="7" type="ORF">JOC83_001967</name>
</gene>
<evidence type="ECO:0000313" key="8">
    <source>
        <dbReference type="Proteomes" id="UP000809829"/>
    </source>
</evidence>
<keyword evidence="5" id="KW-0732">Signal</keyword>
<feature type="signal peptide" evidence="5">
    <location>
        <begin position="1"/>
        <end position="22"/>
    </location>
</feature>
<dbReference type="PANTHER" id="PTHR47053:SF1">
    <property type="entry name" value="MUREIN DD-ENDOPEPTIDASE MEPH-RELATED"/>
    <property type="match status" value="1"/>
</dbReference>
<dbReference type="GO" id="GO:0016787">
    <property type="term" value="F:hydrolase activity"/>
    <property type="evidence" value="ECO:0007669"/>
    <property type="project" value="UniProtKB-KW"/>
</dbReference>
<evidence type="ECO:0000256" key="2">
    <source>
        <dbReference type="ARBA" id="ARBA00022670"/>
    </source>
</evidence>
<sequence length="226" mass="24273">MKKFIAAITVAGVLLSSSPMMGQAALGDRVLKQGMQHSDVTQLKQALKASGHLKKPVSNYFNYDTKVAVMAFQKSKGLKADGIVGKQTIAKLPIHKSSNVKGVSSFNVNALVAEAKKHASVPYKWGGTTPRGFDCSGFLGYVFEQSAGVQLPRTVDAIYQKGQKVAKPAVGDLVFFETYKKGASHAGIYLGNNQFIHSSSSKGVSIASLNSSYWKTRYIGAKKVTH</sequence>
<dbReference type="InterPro" id="IPR036366">
    <property type="entry name" value="PGBDSf"/>
</dbReference>
<dbReference type="Pfam" id="PF00877">
    <property type="entry name" value="NLPC_P60"/>
    <property type="match status" value="1"/>
</dbReference>
<dbReference type="InterPro" id="IPR051202">
    <property type="entry name" value="Peptidase_C40"/>
</dbReference>
<dbReference type="PANTHER" id="PTHR47053">
    <property type="entry name" value="MUREIN DD-ENDOPEPTIDASE MEPH-RELATED"/>
    <property type="match status" value="1"/>
</dbReference>
<dbReference type="InterPro" id="IPR036365">
    <property type="entry name" value="PGBD-like_sf"/>
</dbReference>
<comment type="similarity">
    <text evidence="1">Belongs to the peptidase C40 family.</text>
</comment>
<accession>A0ABS2QUG5</accession>
<evidence type="ECO:0000256" key="5">
    <source>
        <dbReference type="SAM" id="SignalP"/>
    </source>
</evidence>
<dbReference type="RefSeq" id="WP_205186647.1">
    <property type="nucleotide sequence ID" value="NZ_JAFBFC010000003.1"/>
</dbReference>
<dbReference type="Gene3D" id="3.90.1720.10">
    <property type="entry name" value="endopeptidase domain like (from Nostoc punctiforme)"/>
    <property type="match status" value="1"/>
</dbReference>
<comment type="caution">
    <text evidence="7">The sequence shown here is derived from an EMBL/GenBank/DDBJ whole genome shotgun (WGS) entry which is preliminary data.</text>
</comment>
<dbReference type="EMBL" id="JAFBFC010000003">
    <property type="protein sequence ID" value="MBM7703120.1"/>
    <property type="molecule type" value="Genomic_DNA"/>
</dbReference>
<keyword evidence="4" id="KW-0788">Thiol protease</keyword>